<sequence>MSLFGVIWCKQSWNVLRSFRFLQLRWGSHFWWVSSHGRVRDSRGRVSLGSPRSGGYAGVNIRGEHYFVHRLVATTFIGPSSAERWQVNHIDRDRRNNRLANLEYVSPAENIRHSKLNCRTSMTRQGNAVAWRRLGENEWFRASTQAEAALTLGVSQSSLSRCCSGKSEQACGNGVTREIRWASQELQAGEMWKPAFLPGGTCPIPDLMVSNYGRIWSKSRRYSCGYTTCGSVTCHGYRVVKKGGKQMLVHRLVAATFLGHPDSPDLVVNHRDSDRANNHVQNLEYMTQSQNAIHSFRQGRVATGGGSKPVQARMTASAEPGPWLDFGTLQAASMHTGLSPFKINRLCQGHAVRDAHDARWEFRLREAEVLEGEEWRPVVLEGARVPRG</sequence>
<dbReference type="OrthoDB" id="409392at2759"/>
<gene>
    <name evidence="2" type="ORF">SNAT2548_LOCUS19116</name>
</gene>
<feature type="domain" description="HNH nuclease" evidence="1">
    <location>
        <begin position="62"/>
        <end position="111"/>
    </location>
</feature>
<name>A0A812PLF2_9DINO</name>
<dbReference type="Pfam" id="PF13392">
    <property type="entry name" value="HNH_3"/>
    <property type="match status" value="2"/>
</dbReference>
<dbReference type="SMART" id="SM00507">
    <property type="entry name" value="HNHc"/>
    <property type="match status" value="2"/>
</dbReference>
<dbReference type="Proteomes" id="UP000604046">
    <property type="component" value="Unassembled WGS sequence"/>
</dbReference>
<organism evidence="2 3">
    <name type="scientific">Symbiodinium natans</name>
    <dbReference type="NCBI Taxonomy" id="878477"/>
    <lineage>
        <taxon>Eukaryota</taxon>
        <taxon>Sar</taxon>
        <taxon>Alveolata</taxon>
        <taxon>Dinophyceae</taxon>
        <taxon>Suessiales</taxon>
        <taxon>Symbiodiniaceae</taxon>
        <taxon>Symbiodinium</taxon>
    </lineage>
</organism>
<dbReference type="InterPro" id="IPR044925">
    <property type="entry name" value="His-Me_finger_sf"/>
</dbReference>
<protein>
    <recommendedName>
        <fullName evidence="1">HNH nuclease domain-containing protein</fullName>
    </recommendedName>
</protein>
<dbReference type="InterPro" id="IPR003615">
    <property type="entry name" value="HNH_nuc"/>
</dbReference>
<reference evidence="2" key="1">
    <citation type="submission" date="2021-02" db="EMBL/GenBank/DDBJ databases">
        <authorList>
            <person name="Dougan E. K."/>
            <person name="Rhodes N."/>
            <person name="Thang M."/>
            <person name="Chan C."/>
        </authorList>
    </citation>
    <scope>NUCLEOTIDE SEQUENCE</scope>
</reference>
<evidence type="ECO:0000259" key="1">
    <source>
        <dbReference type="SMART" id="SM00507"/>
    </source>
</evidence>
<dbReference type="Gene3D" id="3.90.75.20">
    <property type="match status" value="2"/>
</dbReference>
<evidence type="ECO:0000313" key="2">
    <source>
        <dbReference type="EMBL" id="CAE7357905.1"/>
    </source>
</evidence>
<keyword evidence="3" id="KW-1185">Reference proteome</keyword>
<dbReference type="EMBL" id="CAJNDS010002166">
    <property type="protein sequence ID" value="CAE7357905.1"/>
    <property type="molecule type" value="Genomic_DNA"/>
</dbReference>
<dbReference type="SUPFAM" id="SSF54060">
    <property type="entry name" value="His-Me finger endonucleases"/>
    <property type="match status" value="2"/>
</dbReference>
<feature type="domain" description="HNH nuclease" evidence="1">
    <location>
        <begin position="243"/>
        <end position="292"/>
    </location>
</feature>
<comment type="caution">
    <text evidence="2">The sequence shown here is derived from an EMBL/GenBank/DDBJ whole genome shotgun (WGS) entry which is preliminary data.</text>
</comment>
<dbReference type="AlphaFoldDB" id="A0A812PLF2"/>
<accession>A0A812PLF2</accession>
<proteinExistence type="predicted"/>
<evidence type="ECO:0000313" key="3">
    <source>
        <dbReference type="Proteomes" id="UP000604046"/>
    </source>
</evidence>